<feature type="domain" description="DUF4010" evidence="2">
    <location>
        <begin position="175"/>
        <end position="384"/>
    </location>
</feature>
<evidence type="ECO:0000313" key="3">
    <source>
        <dbReference type="EMBL" id="CAB3894161.1"/>
    </source>
</evidence>
<dbReference type="InterPro" id="IPR025105">
    <property type="entry name" value="DUF4010"/>
</dbReference>
<dbReference type="PANTHER" id="PTHR39084">
    <property type="entry name" value="MEMBRANE PROTEIN-RELATED"/>
    <property type="match status" value="1"/>
</dbReference>
<dbReference type="InterPro" id="IPR049177">
    <property type="entry name" value="MgtC_SapB_SrpB_YhiD_N"/>
</dbReference>
<dbReference type="RefSeq" id="WP_100508631.1">
    <property type="nucleotide sequence ID" value="NZ_CADILE010000012.1"/>
</dbReference>
<gene>
    <name evidence="3" type="ORF">LMG3328_03948</name>
</gene>
<evidence type="ECO:0000259" key="1">
    <source>
        <dbReference type="Pfam" id="PF02308"/>
    </source>
</evidence>
<dbReference type="Pfam" id="PF13194">
    <property type="entry name" value="DUF4010"/>
    <property type="match status" value="1"/>
</dbReference>
<sequence length="410" mass="41281">MDTQTPLPFAIALGIGLLMGVERERRKRGALARPTAGVRTFALTSLLGAVAMYLGGALLVGLAAAALGLLLLAHARAAGTGQGMATQAALLLNLLLGGLCLRDPVLASGLAVTAAILLAARTRLHRFVRKVLSREEMVDGLILAAAALVVLPMLPDAYLGPFQALNLRTVWKFTVLVMAVSAAGHVALRLFGPRIGLPLAGFASGFISSTVTIGAMGQRVAAEPSLIGPAVAGAVLSSISTLVLMAAVLLAISPATLQALLLPLACSGAAALAYGAMFLLRAMRQPPATPVEPGRPFKPQAALMLALIAAAVLVGAAALNAWLGQRGIALAALLGGFVDTHAAAASVATLAAADRVLPAQTVVPVLAALSANALSKAVFAAASGGRRFAAQVVPGLLLMIVAAWAGYAVG</sequence>
<evidence type="ECO:0000259" key="2">
    <source>
        <dbReference type="Pfam" id="PF13194"/>
    </source>
</evidence>
<name>A0A2M9GWJ8_9BURK</name>
<reference evidence="3 4" key="1">
    <citation type="submission" date="2020-04" db="EMBL/GenBank/DDBJ databases">
        <authorList>
            <person name="De Canck E."/>
        </authorList>
    </citation>
    <scope>NUCLEOTIDE SEQUENCE [LARGE SCALE GENOMIC DNA]</scope>
    <source>
        <strain evidence="3 4">LMG 3328</strain>
    </source>
</reference>
<evidence type="ECO:0000313" key="4">
    <source>
        <dbReference type="Proteomes" id="UP000494122"/>
    </source>
</evidence>
<proteinExistence type="predicted"/>
<dbReference type="Pfam" id="PF02308">
    <property type="entry name" value="MgtC"/>
    <property type="match status" value="1"/>
</dbReference>
<accession>A0A2M9GWJ8</accession>
<dbReference type="EMBL" id="CADILE010000012">
    <property type="protein sequence ID" value="CAB3894161.1"/>
    <property type="molecule type" value="Genomic_DNA"/>
</dbReference>
<protein>
    <submittedName>
        <fullName evidence="3">Uncharacterized protein</fullName>
    </submittedName>
</protein>
<organism evidence="3 4">
    <name type="scientific">Achromobacter ruhlandii</name>
    <dbReference type="NCBI Taxonomy" id="72557"/>
    <lineage>
        <taxon>Bacteria</taxon>
        <taxon>Pseudomonadati</taxon>
        <taxon>Pseudomonadota</taxon>
        <taxon>Betaproteobacteria</taxon>
        <taxon>Burkholderiales</taxon>
        <taxon>Alcaligenaceae</taxon>
        <taxon>Achromobacter</taxon>
    </lineage>
</organism>
<dbReference type="AlphaFoldDB" id="A0A2M9GWJ8"/>
<dbReference type="Proteomes" id="UP000494122">
    <property type="component" value="Unassembled WGS sequence"/>
</dbReference>
<dbReference type="PANTHER" id="PTHR39084:SF1">
    <property type="entry name" value="DUF4010 DOMAIN-CONTAINING PROTEIN"/>
    <property type="match status" value="1"/>
</dbReference>
<feature type="domain" description="MgtC/SapB/SrpB/YhiD N-terminal" evidence="1">
    <location>
        <begin position="10"/>
        <end position="126"/>
    </location>
</feature>